<evidence type="ECO:0000256" key="1">
    <source>
        <dbReference type="ARBA" id="ARBA00022741"/>
    </source>
</evidence>
<keyword evidence="4" id="KW-0418">Kinase</keyword>
<dbReference type="PANTHER" id="PTHR24055">
    <property type="entry name" value="MITOGEN-ACTIVATED PROTEIN KINASE"/>
    <property type="match status" value="1"/>
</dbReference>
<keyword evidence="5" id="KW-1185">Reference proteome</keyword>
<name>W6JIK0_9POXV</name>
<accession>W6JIK0</accession>
<keyword evidence="2" id="KW-0067">ATP-binding</keyword>
<dbReference type="PROSITE" id="PS00109">
    <property type="entry name" value="PROTEIN_KINASE_TYR"/>
    <property type="match status" value="1"/>
</dbReference>
<feature type="domain" description="Protein kinase" evidence="3">
    <location>
        <begin position="6"/>
        <end position="269"/>
    </location>
</feature>
<dbReference type="GO" id="GO:0005524">
    <property type="term" value="F:ATP binding"/>
    <property type="evidence" value="ECO:0007669"/>
    <property type="project" value="UniProtKB-KW"/>
</dbReference>
<dbReference type="OrthoDB" id="8955at10239"/>
<organism evidence="4 5">
    <name type="scientific">Alphaentomopoxvirus acuprea</name>
    <dbReference type="NCBI Taxonomy" id="62099"/>
    <lineage>
        <taxon>Viruses</taxon>
        <taxon>Varidnaviria</taxon>
        <taxon>Bamfordvirae</taxon>
        <taxon>Nucleocytoviricota</taxon>
        <taxon>Pokkesviricetes</taxon>
        <taxon>Chitovirales</taxon>
        <taxon>Poxviridae</taxon>
        <taxon>Entomopoxvirinae</taxon>
        <taxon>Alphaentomopoxvirus</taxon>
    </lineage>
</organism>
<proteinExistence type="predicted"/>
<evidence type="ECO:0000256" key="2">
    <source>
        <dbReference type="ARBA" id="ARBA00022840"/>
    </source>
</evidence>
<dbReference type="InterPro" id="IPR000719">
    <property type="entry name" value="Prot_kinase_dom"/>
</dbReference>
<dbReference type="GO" id="GO:0004672">
    <property type="term" value="F:protein kinase activity"/>
    <property type="evidence" value="ECO:0007669"/>
    <property type="project" value="InterPro"/>
</dbReference>
<dbReference type="Gene3D" id="1.10.510.10">
    <property type="entry name" value="Transferase(Phosphotransferase) domain 1"/>
    <property type="match status" value="1"/>
</dbReference>
<dbReference type="KEGG" id="vg:18263457"/>
<evidence type="ECO:0000313" key="5">
    <source>
        <dbReference type="Proteomes" id="UP000174145"/>
    </source>
</evidence>
<keyword evidence="1" id="KW-0547">Nucleotide-binding</keyword>
<dbReference type="InterPro" id="IPR050117">
    <property type="entry name" value="MAPK"/>
</dbReference>
<evidence type="ECO:0000259" key="3">
    <source>
        <dbReference type="PROSITE" id="PS50011"/>
    </source>
</evidence>
<sequence length="269" mass="32195">MNNSYIITNYNYANGAYGQVSKAINLTNNKPVAIKRIRLDYIEELNINLQIKDKINRSFEKYICLLLDYIIEDHIYYDLVFNFYSYTLHDIIYNKYNKHLHNNTISIIINNIVSGLYFLNSINIIHTDITPRNILISYNFIEHKYPIYIDYVNLQVKIADFSCSVMSNKLINYPLTTIPYRAPEICKYIENNDMYRVTTKIDIWSLGCIIYEMIHLTTLFKRFTNDQLLIDIDTYMHMRHGNDILYCNLLQYEYNRIDIQTLYDNFCFN</sequence>
<keyword evidence="4" id="KW-0808">Transferase</keyword>
<dbReference type="SUPFAM" id="SSF56112">
    <property type="entry name" value="Protein kinase-like (PK-like)"/>
    <property type="match status" value="1"/>
</dbReference>
<dbReference type="GeneID" id="18263457"/>
<reference evidence="4 5" key="1">
    <citation type="journal article" date="2014" name="Virology">
        <title>The complete genome sequence of the Alphaentomopoxvirus Anomala cuprea entomopoxvirus, including its terminal hairpin loop sequences, suggests a potentially unique mode of apoptosis inhibition and mode of DNA replication.</title>
        <authorList>
            <person name="Mitsuhashi W."/>
            <person name="Miyamoto K."/>
            <person name="Wada S."/>
        </authorList>
    </citation>
    <scope>NUCLEOTIDE SEQUENCE [LARGE SCALE GENOMIC DNA]</scope>
    <source>
        <strain evidence="4">CV6M</strain>
    </source>
</reference>
<dbReference type="EMBL" id="AP013055">
    <property type="protein sequence ID" value="BAO49388.1"/>
    <property type="molecule type" value="Genomic_DNA"/>
</dbReference>
<dbReference type="Pfam" id="PF00069">
    <property type="entry name" value="Pkinase"/>
    <property type="match status" value="1"/>
</dbReference>
<dbReference type="RefSeq" id="YP_009001501.1">
    <property type="nucleotide sequence ID" value="NC_023426.1"/>
</dbReference>
<evidence type="ECO:0000313" key="4">
    <source>
        <dbReference type="EMBL" id="BAO49388.1"/>
    </source>
</evidence>
<dbReference type="PROSITE" id="PS50011">
    <property type="entry name" value="PROTEIN_KINASE_DOM"/>
    <property type="match status" value="1"/>
</dbReference>
<dbReference type="Proteomes" id="UP000174145">
    <property type="component" value="Segment"/>
</dbReference>
<protein>
    <submittedName>
        <fullName evidence="4">Protein kinase</fullName>
    </submittedName>
</protein>
<dbReference type="InterPro" id="IPR008266">
    <property type="entry name" value="Tyr_kinase_AS"/>
</dbReference>
<dbReference type="InterPro" id="IPR011009">
    <property type="entry name" value="Kinase-like_dom_sf"/>
</dbReference>